<keyword evidence="2" id="KW-0813">Transport</keyword>
<dbReference type="EMBL" id="CP159218">
    <property type="protein sequence ID" value="XCG63663.1"/>
    <property type="molecule type" value="Genomic_DNA"/>
</dbReference>
<dbReference type="SUPFAM" id="SSF53850">
    <property type="entry name" value="Periplasmic binding protein-like II"/>
    <property type="match status" value="1"/>
</dbReference>
<evidence type="ECO:0000256" key="1">
    <source>
        <dbReference type="ARBA" id="ARBA00008520"/>
    </source>
</evidence>
<sequence>MRAGIRSRRLIAVLTAAGLVAAGCAADPDPSGAGSTGAPAAPSPTSAQGQSSSVTTPSSTGSVAPAEATSSAATSAEAPTGEQQTLRVWMQGDTLKDIDIKALDAEFEAAHPGVTVDLQEQTWGEYTTKVATGLADTAGTAPDVLELGNTQVAQFAGAGALMELTAADFDNSDAWLGGLKESATYDGKLIAVPYYAGVRVGIHRTDLADKAGLKPPFDSLDDLQAAGVKLLADHGDDGSFSGLYFPSQYWYEGMSFVWDAGGEIATQAADGKWTGTLDSAASKAGLQRLKDFVGAVSRGGDGTDEADDALVMAQDQAAMFIDASWKPGVVTDKENGNPKLEGKVGIFVVPGSKPGTVLPQFLGGSDIVINGRTPNADLAKAYTKLLTGKKYQGALAAKGYIANATTFTPKKGDANAETVVKAASTGRFVPNSKNWTKVEDSRVLQNMFDAVLTGSSSIDDATAEASSRITELLNG</sequence>
<gene>
    <name evidence="6" type="ORF">ABLG96_21175</name>
</gene>
<keyword evidence="3 5" id="KW-0732">Signal</keyword>
<evidence type="ECO:0000256" key="3">
    <source>
        <dbReference type="ARBA" id="ARBA00022729"/>
    </source>
</evidence>
<feature type="chain" id="PRO_5043515555" evidence="5">
    <location>
        <begin position="26"/>
        <end position="475"/>
    </location>
</feature>
<dbReference type="Gene3D" id="3.40.190.10">
    <property type="entry name" value="Periplasmic binding protein-like II"/>
    <property type="match status" value="2"/>
</dbReference>
<feature type="compositionally biased region" description="Low complexity" evidence="4">
    <location>
        <begin position="25"/>
        <end position="80"/>
    </location>
</feature>
<evidence type="ECO:0000313" key="6">
    <source>
        <dbReference type="EMBL" id="XCG63663.1"/>
    </source>
</evidence>
<evidence type="ECO:0000256" key="4">
    <source>
        <dbReference type="SAM" id="MobiDB-lite"/>
    </source>
</evidence>
<comment type="similarity">
    <text evidence="1">Belongs to the bacterial solute-binding protein 1 family.</text>
</comment>
<protein>
    <submittedName>
        <fullName evidence="6">Extracellular solute-binding protein</fullName>
    </submittedName>
</protein>
<feature type="region of interest" description="Disordered" evidence="4">
    <location>
        <begin position="25"/>
        <end position="86"/>
    </location>
</feature>
<dbReference type="RefSeq" id="WP_353649278.1">
    <property type="nucleotide sequence ID" value="NZ_CP159218.1"/>
</dbReference>
<dbReference type="PROSITE" id="PS51257">
    <property type="entry name" value="PROKAR_LIPOPROTEIN"/>
    <property type="match status" value="1"/>
</dbReference>
<name>A0AAU8DN12_9ACTN</name>
<dbReference type="Pfam" id="PF01547">
    <property type="entry name" value="SBP_bac_1"/>
    <property type="match status" value="1"/>
</dbReference>
<dbReference type="AlphaFoldDB" id="A0AAU8DN12"/>
<dbReference type="PANTHER" id="PTHR30061:SF50">
    <property type="entry name" value="MALTOSE_MALTODEXTRIN-BINDING PERIPLASMIC PROTEIN"/>
    <property type="match status" value="1"/>
</dbReference>
<evidence type="ECO:0000256" key="5">
    <source>
        <dbReference type="SAM" id="SignalP"/>
    </source>
</evidence>
<feature type="signal peptide" evidence="5">
    <location>
        <begin position="1"/>
        <end position="25"/>
    </location>
</feature>
<dbReference type="InterPro" id="IPR006059">
    <property type="entry name" value="SBP"/>
</dbReference>
<accession>A0AAU8DN12</accession>
<dbReference type="GO" id="GO:0015768">
    <property type="term" value="P:maltose transport"/>
    <property type="evidence" value="ECO:0007669"/>
    <property type="project" value="TreeGrafter"/>
</dbReference>
<dbReference type="GO" id="GO:1901982">
    <property type="term" value="F:maltose binding"/>
    <property type="evidence" value="ECO:0007669"/>
    <property type="project" value="TreeGrafter"/>
</dbReference>
<evidence type="ECO:0000256" key="2">
    <source>
        <dbReference type="ARBA" id="ARBA00022448"/>
    </source>
</evidence>
<proteinExistence type="inferred from homology"/>
<reference evidence="6" key="1">
    <citation type="submission" date="2024-05" db="EMBL/GenBank/DDBJ databases">
        <authorList>
            <person name="Cai S.Y."/>
            <person name="Jin L.M."/>
            <person name="Li H.R."/>
        </authorList>
    </citation>
    <scope>NUCLEOTIDE SEQUENCE</scope>
    <source>
        <strain evidence="6">A5-74</strain>
    </source>
</reference>
<dbReference type="PANTHER" id="PTHR30061">
    <property type="entry name" value="MALTOSE-BINDING PERIPLASMIC PROTEIN"/>
    <property type="match status" value="1"/>
</dbReference>
<dbReference type="GO" id="GO:0055052">
    <property type="term" value="C:ATP-binding cassette (ABC) transporter complex, substrate-binding subunit-containing"/>
    <property type="evidence" value="ECO:0007669"/>
    <property type="project" value="TreeGrafter"/>
</dbReference>
<organism evidence="6">
    <name type="scientific">Nakamurella sp. A5-74</name>
    <dbReference type="NCBI Taxonomy" id="3158264"/>
    <lineage>
        <taxon>Bacteria</taxon>
        <taxon>Bacillati</taxon>
        <taxon>Actinomycetota</taxon>
        <taxon>Actinomycetes</taxon>
        <taxon>Nakamurellales</taxon>
        <taxon>Nakamurellaceae</taxon>
        <taxon>Nakamurella</taxon>
    </lineage>
</organism>
<dbReference type="GO" id="GO:0042956">
    <property type="term" value="P:maltodextrin transmembrane transport"/>
    <property type="evidence" value="ECO:0007669"/>
    <property type="project" value="TreeGrafter"/>
</dbReference>